<evidence type="ECO:0000256" key="13">
    <source>
        <dbReference type="ARBA" id="ARBA00059036"/>
    </source>
</evidence>
<dbReference type="Proteomes" id="UP000504632">
    <property type="component" value="Chromosome 1"/>
</dbReference>
<keyword evidence="8" id="KW-0963">Cytoplasm</keyword>
<evidence type="ECO:0000313" key="19">
    <source>
        <dbReference type="RefSeq" id="XP_030646700.1"/>
    </source>
</evidence>
<comment type="similarity">
    <text evidence="6">Belongs to the VHL family.</text>
</comment>
<dbReference type="AlphaFoldDB" id="A0A6J2WMD5"/>
<dbReference type="Gene3D" id="1.10.750.10">
    <property type="entry name" value="von Hippel-Lindau disease tumour suppressor, alpha domain"/>
    <property type="match status" value="1"/>
</dbReference>
<evidence type="ECO:0000256" key="15">
    <source>
        <dbReference type="ARBA" id="ARBA00080646"/>
    </source>
</evidence>
<dbReference type="FunFam" id="2.60.40.780:FF:000001">
    <property type="entry name" value="von Hippel-Lindau disease tumor suppressor"/>
    <property type="match status" value="1"/>
</dbReference>
<dbReference type="Pfam" id="PF17211">
    <property type="entry name" value="VHL_C"/>
    <property type="match status" value="1"/>
</dbReference>
<dbReference type="InterPro" id="IPR037140">
    <property type="entry name" value="VHL_beta_dom_sf"/>
</dbReference>
<dbReference type="GO" id="GO:0001666">
    <property type="term" value="P:response to hypoxia"/>
    <property type="evidence" value="ECO:0007669"/>
    <property type="project" value="UniProtKB-ARBA"/>
</dbReference>
<keyword evidence="18" id="KW-1185">Reference proteome</keyword>
<evidence type="ECO:0000256" key="8">
    <source>
        <dbReference type="ARBA" id="ARBA00022490"/>
    </source>
</evidence>
<protein>
    <recommendedName>
        <fullName evidence="14">von Hippel-Lindau disease tumor suppressor</fullName>
    </recommendedName>
    <alternativeName>
        <fullName evidence="15">pVHL</fullName>
    </alternativeName>
</protein>
<comment type="pathway">
    <text evidence="5">Protein modification; protein ubiquitination.</text>
</comment>
<dbReference type="InterPro" id="IPR024053">
    <property type="entry name" value="VHL_beta_dom"/>
</dbReference>
<dbReference type="GeneID" id="115826890"/>
<dbReference type="GO" id="GO:0005886">
    <property type="term" value="C:plasma membrane"/>
    <property type="evidence" value="ECO:0007669"/>
    <property type="project" value="UniProtKB-SubCell"/>
</dbReference>
<dbReference type="InterPro" id="IPR036208">
    <property type="entry name" value="VHL_sf"/>
</dbReference>
<proteinExistence type="inferred from homology"/>
<evidence type="ECO:0000256" key="1">
    <source>
        <dbReference type="ARBA" id="ARBA00004123"/>
    </source>
</evidence>
<dbReference type="GO" id="GO:0005634">
    <property type="term" value="C:nucleus"/>
    <property type="evidence" value="ECO:0007669"/>
    <property type="project" value="UniProtKB-SubCell"/>
</dbReference>
<evidence type="ECO:0000256" key="11">
    <source>
        <dbReference type="ARBA" id="ARBA00023136"/>
    </source>
</evidence>
<evidence type="ECO:0000256" key="9">
    <source>
        <dbReference type="ARBA" id="ARBA00022786"/>
    </source>
</evidence>
<organism evidence="18 19">
    <name type="scientific">Chanos chanos</name>
    <name type="common">Milkfish</name>
    <name type="synonym">Mugil chanos</name>
    <dbReference type="NCBI Taxonomy" id="29144"/>
    <lineage>
        <taxon>Eukaryota</taxon>
        <taxon>Metazoa</taxon>
        <taxon>Chordata</taxon>
        <taxon>Craniata</taxon>
        <taxon>Vertebrata</taxon>
        <taxon>Euteleostomi</taxon>
        <taxon>Actinopterygii</taxon>
        <taxon>Neopterygii</taxon>
        <taxon>Teleostei</taxon>
        <taxon>Ostariophysi</taxon>
        <taxon>Gonorynchiformes</taxon>
        <taxon>Chanidae</taxon>
        <taxon>Chanos</taxon>
    </lineage>
</organism>
<dbReference type="CDD" id="cd05468">
    <property type="entry name" value="pVHL"/>
    <property type="match status" value="1"/>
</dbReference>
<name>A0A6J2WMD5_CHACN</name>
<dbReference type="InterPro" id="IPR024048">
    <property type="entry name" value="VHL_alpha_dom"/>
</dbReference>
<dbReference type="OrthoDB" id="413400at2759"/>
<evidence type="ECO:0000313" key="18">
    <source>
        <dbReference type="Proteomes" id="UP000504632"/>
    </source>
</evidence>
<evidence type="ECO:0000256" key="14">
    <source>
        <dbReference type="ARBA" id="ARBA00072532"/>
    </source>
</evidence>
<accession>A0A6J2WMD5</accession>
<evidence type="ECO:0000256" key="10">
    <source>
        <dbReference type="ARBA" id="ARBA00022824"/>
    </source>
</evidence>
<evidence type="ECO:0000256" key="12">
    <source>
        <dbReference type="ARBA" id="ARBA00023242"/>
    </source>
</evidence>
<dbReference type="Gene3D" id="2.60.40.780">
    <property type="entry name" value="von Hippel-Lindau disease tumour suppressor, beta domain"/>
    <property type="match status" value="1"/>
</dbReference>
<dbReference type="GO" id="GO:0005783">
    <property type="term" value="C:endoplasmic reticulum"/>
    <property type="evidence" value="ECO:0007669"/>
    <property type="project" value="UniProtKB-SubCell"/>
</dbReference>
<evidence type="ECO:0000256" key="2">
    <source>
        <dbReference type="ARBA" id="ARBA00004202"/>
    </source>
</evidence>
<reference evidence="19" key="1">
    <citation type="submission" date="2025-08" db="UniProtKB">
        <authorList>
            <consortium name="RefSeq"/>
        </authorList>
    </citation>
    <scope>IDENTIFICATION</scope>
</reference>
<dbReference type="GO" id="GO:0010468">
    <property type="term" value="P:regulation of gene expression"/>
    <property type="evidence" value="ECO:0007669"/>
    <property type="project" value="UniProtKB-ARBA"/>
</dbReference>
<evidence type="ECO:0000256" key="6">
    <source>
        <dbReference type="ARBA" id="ARBA00010057"/>
    </source>
</evidence>
<comment type="subcellular location">
    <subcellularLocation>
        <location evidence="2">Cell membrane</location>
        <topology evidence="2">Peripheral membrane protein</topology>
    </subcellularLocation>
    <subcellularLocation>
        <location evidence="4">Cytoplasm</location>
    </subcellularLocation>
    <subcellularLocation>
        <location evidence="3">Endoplasmic reticulum</location>
    </subcellularLocation>
    <subcellularLocation>
        <location evidence="1">Nucleus</location>
    </subcellularLocation>
</comment>
<dbReference type="SUPFAM" id="SSF49468">
    <property type="entry name" value="VHL"/>
    <property type="match status" value="1"/>
</dbReference>
<keyword evidence="12" id="KW-0539">Nucleus</keyword>
<evidence type="ECO:0000256" key="5">
    <source>
        <dbReference type="ARBA" id="ARBA00004906"/>
    </source>
</evidence>
<evidence type="ECO:0000259" key="17">
    <source>
        <dbReference type="Pfam" id="PF17211"/>
    </source>
</evidence>
<gene>
    <name evidence="19" type="primary">vhll</name>
</gene>
<dbReference type="InParanoid" id="A0A6J2WMD5"/>
<comment type="function">
    <text evidence="13">Involved in the ubiquitination and subsequent proteasomal degradation via the von Hippel-Lindau ubiquitination complex. Seems to act as a target recruitment subunit in the E3 ubiquitin ligase complex and recruits hydroxylated hypoxia-inducible factor (HIF) under normoxic conditions. Involved in transcriptional repression through interaction with HIF1A, HIF1AN and histone deacetylases. Ubiquitinates, in an oxygen-responsive manner, ADRB2. Acts as a negative regulator of mTORC1 by promoting ubiquitination and degradation of RPTOR.</text>
</comment>
<dbReference type="Pfam" id="PF01847">
    <property type="entry name" value="VHL"/>
    <property type="match status" value="1"/>
</dbReference>
<keyword evidence="9" id="KW-0833">Ubl conjugation pathway</keyword>
<keyword evidence="10" id="KW-0256">Endoplasmic reticulum</keyword>
<keyword evidence="7" id="KW-1003">Cell membrane</keyword>
<sequence length="159" mass="18456">MAEQEAKAPLRSLHSDVPTFVNFVNKSNGKARAWWLNFSGQPVSYDDISPSHGLKMNTFLTHPWIFRRSETGEKLLVNFNDVYFPAPPEYDEHGFPQYRTVIITTPVYTLQECCSHLIRKLVKKNDILKLDIPEFLRHDLCQTPDLHKEIRDLSASRQT</sequence>
<dbReference type="InterPro" id="IPR037139">
    <property type="entry name" value="VHL_alpha_dom_sf"/>
</dbReference>
<dbReference type="FunFam" id="1.10.750.10:FF:000001">
    <property type="entry name" value="von Hippel-Lindau disease tumor suppressor"/>
    <property type="match status" value="1"/>
</dbReference>
<evidence type="ECO:0000256" key="4">
    <source>
        <dbReference type="ARBA" id="ARBA00004496"/>
    </source>
</evidence>
<dbReference type="RefSeq" id="XP_030646700.1">
    <property type="nucleotide sequence ID" value="XM_030790840.1"/>
</dbReference>
<evidence type="ECO:0000256" key="7">
    <source>
        <dbReference type="ARBA" id="ARBA00022475"/>
    </source>
</evidence>
<dbReference type="InterPro" id="IPR022772">
    <property type="entry name" value="VHL_tumour_suppress_b/a_dom"/>
</dbReference>
<dbReference type="CTD" id="391104"/>
<evidence type="ECO:0000259" key="16">
    <source>
        <dbReference type="Pfam" id="PF01847"/>
    </source>
</evidence>
<evidence type="ECO:0000256" key="3">
    <source>
        <dbReference type="ARBA" id="ARBA00004240"/>
    </source>
</evidence>
<feature type="domain" description="von Hippel-Lindau disease tumour suppressor beta" evidence="16">
    <location>
        <begin position="10"/>
        <end position="86"/>
    </location>
</feature>
<keyword evidence="11" id="KW-0472">Membrane</keyword>
<feature type="domain" description="von Hippel-Lindau disease tumour suppressor alpha" evidence="17">
    <location>
        <begin position="108"/>
        <end position="154"/>
    </location>
</feature>